<keyword evidence="1" id="KW-0472">Membrane</keyword>
<keyword evidence="3" id="KW-1185">Reference proteome</keyword>
<feature type="transmembrane region" description="Helical" evidence="1">
    <location>
        <begin position="62"/>
        <end position="94"/>
    </location>
</feature>
<accession>A0A8J3AHQ1</accession>
<protein>
    <submittedName>
        <fullName evidence="2">Uncharacterized protein</fullName>
    </submittedName>
</protein>
<gene>
    <name evidence="2" type="ORF">GCM10007380_16050</name>
</gene>
<dbReference type="AlphaFoldDB" id="A0A8J3AHQ1"/>
<name>A0A8J3AHQ1_9BACI</name>
<evidence type="ECO:0000313" key="3">
    <source>
        <dbReference type="Proteomes" id="UP000626244"/>
    </source>
</evidence>
<keyword evidence="1" id="KW-1133">Transmembrane helix</keyword>
<dbReference type="OrthoDB" id="1925744at2"/>
<evidence type="ECO:0000313" key="2">
    <source>
        <dbReference type="EMBL" id="GGI13065.1"/>
    </source>
</evidence>
<keyword evidence="1" id="KW-0812">Transmembrane</keyword>
<evidence type="ECO:0000256" key="1">
    <source>
        <dbReference type="SAM" id="Phobius"/>
    </source>
</evidence>
<comment type="caution">
    <text evidence="2">The sequence shown here is derived from an EMBL/GenBank/DDBJ whole genome shotgun (WGS) entry which is preliminary data.</text>
</comment>
<sequence length="98" mass="10468">MNSNVRTFKFISGGFEAILGIPILGASIVIGFGWFPLVIALIIHIITLVLAKKAGLTAYGNIFGIITSCLAWIPGLGWILHVLSAVFILIGAFLQKSK</sequence>
<dbReference type="Proteomes" id="UP000626244">
    <property type="component" value="Unassembled WGS sequence"/>
</dbReference>
<feature type="transmembrane region" description="Helical" evidence="1">
    <location>
        <begin position="21"/>
        <end position="50"/>
    </location>
</feature>
<reference evidence="3" key="1">
    <citation type="journal article" date="2019" name="Int. J. Syst. Evol. Microbiol.">
        <title>The Global Catalogue of Microorganisms (GCM) 10K type strain sequencing project: providing services to taxonomists for standard genome sequencing and annotation.</title>
        <authorList>
            <consortium name="The Broad Institute Genomics Platform"/>
            <consortium name="The Broad Institute Genome Sequencing Center for Infectious Disease"/>
            <person name="Wu L."/>
            <person name="Ma J."/>
        </authorList>
    </citation>
    <scope>NUCLEOTIDE SEQUENCE [LARGE SCALE GENOMIC DNA]</scope>
    <source>
        <strain evidence="3">CGMCC 1.14993</strain>
    </source>
</reference>
<proteinExistence type="predicted"/>
<dbReference type="RefSeq" id="WP_087998006.1">
    <property type="nucleotide sequence ID" value="NZ_BMHB01000001.1"/>
</dbReference>
<organism evidence="2 3">
    <name type="scientific">Gottfriedia solisilvae</name>
    <dbReference type="NCBI Taxonomy" id="1516104"/>
    <lineage>
        <taxon>Bacteria</taxon>
        <taxon>Bacillati</taxon>
        <taxon>Bacillota</taxon>
        <taxon>Bacilli</taxon>
        <taxon>Bacillales</taxon>
        <taxon>Bacillaceae</taxon>
        <taxon>Gottfriedia</taxon>
    </lineage>
</organism>
<dbReference type="EMBL" id="BMHB01000001">
    <property type="protein sequence ID" value="GGI13065.1"/>
    <property type="molecule type" value="Genomic_DNA"/>
</dbReference>